<dbReference type="SUPFAM" id="SSF69279">
    <property type="entry name" value="Phage tail proteins"/>
    <property type="match status" value="2"/>
</dbReference>
<dbReference type="SUPFAM" id="SSF69349">
    <property type="entry name" value="Phage fibre proteins"/>
    <property type="match status" value="1"/>
</dbReference>
<dbReference type="AlphaFoldDB" id="A0A226GVH7"/>
<dbReference type="InterPro" id="IPR037026">
    <property type="entry name" value="Vgr_OB-fold_dom_sf"/>
</dbReference>
<evidence type="ECO:0000313" key="3">
    <source>
        <dbReference type="Proteomes" id="UP000198345"/>
    </source>
</evidence>
<dbReference type="RefSeq" id="WP_089051611.1">
    <property type="nucleotide sequence ID" value="NZ_FXTV01000012.1"/>
</dbReference>
<dbReference type="Pfam" id="PF04717">
    <property type="entry name" value="Phage_base_V"/>
    <property type="match status" value="1"/>
</dbReference>
<keyword evidence="3" id="KW-1185">Reference proteome</keyword>
<sequence length="604" mass="68034">MSSSFKDQIQVTISGYTKRVLFSDLKLTQRMMEHHDFSFTWMYSGSTIISPEEQAEAIRKYTANEVIFTFKSRNGEIKVMSKGIINELISIYEKGSPRGLYVKGISHTVLLSEQPKSRVFLEKNIKEVALKIFEDETAGEFYQSEAIQPRYKKMFPAITQYNETSFDFLKRLAAFHGEWFYFDGMRMQFGNLKSSKVKLKNYVTLYDFTIKSKLKSHKTSLAGYDPNNALSIKSAKAVTAAGSADGFSAMTRRDQLVVALPNTSIPSYTNQAKNTTEIEELAQRQVAAYDANSTIYTGKAYVPIGVGQIFTVQNKEVYHELVAIKVTHFGEYDGQYRCKFKAIPADVEVPHYTNIEVSAKADTQPAIVIDNNDPEGLGRVKVKFYWANYDANSDWMRVMQQYSGKSWGQYNRPEIGDEVLVSFENRNVNHPYVSGSHYNGKAKPEFFDSNNSTKGWKFRFGQVFKFIEKVGIWLSDPSGNELHLNEETKSISLTSSETIRIKAKNIIFDASESITIKAGQNIVETAGVNKSSIVGVENRIEVGGDLLMKVKGELFESIDGDVHSEVKKDRNVIDHSGFVSQSKNAEFHSKDKIANNGTSGTSQN</sequence>
<dbReference type="EMBL" id="MUGW01000053">
    <property type="protein sequence ID" value="OXA85310.1"/>
    <property type="molecule type" value="Genomic_DNA"/>
</dbReference>
<dbReference type="OrthoDB" id="727155at2"/>
<comment type="caution">
    <text evidence="2">The sequence shown here is derived from an EMBL/GenBank/DDBJ whole genome shotgun (WGS) entry which is preliminary data.</text>
</comment>
<evidence type="ECO:0000313" key="2">
    <source>
        <dbReference type="EMBL" id="OXA85310.1"/>
    </source>
</evidence>
<dbReference type="Gene3D" id="2.30.110.50">
    <property type="match status" value="1"/>
</dbReference>
<reference evidence="2 3" key="1">
    <citation type="submission" date="2016-11" db="EMBL/GenBank/DDBJ databases">
        <title>Whole genomes of Flavobacteriaceae.</title>
        <authorList>
            <person name="Stine C."/>
            <person name="Li C."/>
            <person name="Tadesse D."/>
        </authorList>
    </citation>
    <scope>NUCLEOTIDE SEQUENCE [LARGE SCALE GENOMIC DNA]</scope>
    <source>
        <strain evidence="2 3">DSM 18292</strain>
    </source>
</reference>
<dbReference type="Gene3D" id="3.55.50.10">
    <property type="entry name" value="Baseplate protein-like domains"/>
    <property type="match status" value="1"/>
</dbReference>
<gene>
    <name evidence="2" type="ORF">B0A66_19910</name>
</gene>
<protein>
    <submittedName>
        <fullName evidence="2">Type IV secretion protein Rhs</fullName>
    </submittedName>
</protein>
<dbReference type="Proteomes" id="UP000198345">
    <property type="component" value="Unassembled WGS sequence"/>
</dbReference>
<accession>A0A226GVH7</accession>
<dbReference type="SUPFAM" id="SSF69255">
    <property type="entry name" value="gp5 N-terminal domain-like"/>
    <property type="match status" value="1"/>
</dbReference>
<feature type="domain" description="Gp5/Type VI secretion system Vgr protein OB-fold" evidence="1">
    <location>
        <begin position="364"/>
        <end position="438"/>
    </location>
</feature>
<name>A0A226GVH7_9FLAO</name>
<dbReference type="InterPro" id="IPR006531">
    <property type="entry name" value="Gp5/Vgr_OB"/>
</dbReference>
<evidence type="ECO:0000259" key="1">
    <source>
        <dbReference type="Pfam" id="PF04717"/>
    </source>
</evidence>
<organism evidence="2 3">
    <name type="scientific">Flavobacterium hercynium</name>
    <dbReference type="NCBI Taxonomy" id="387094"/>
    <lineage>
        <taxon>Bacteria</taxon>
        <taxon>Pseudomonadati</taxon>
        <taxon>Bacteroidota</taxon>
        <taxon>Flavobacteriia</taxon>
        <taxon>Flavobacteriales</taxon>
        <taxon>Flavobacteriaceae</taxon>
        <taxon>Flavobacterium</taxon>
    </lineage>
</organism>
<proteinExistence type="predicted"/>
<dbReference type="Gene3D" id="4.10.220.110">
    <property type="match status" value="1"/>
</dbReference>
<dbReference type="Pfam" id="PF05954">
    <property type="entry name" value="Phage_GPD"/>
    <property type="match status" value="1"/>
</dbReference>
<dbReference type="Gene3D" id="2.40.50.230">
    <property type="entry name" value="Gp5 N-terminal domain"/>
    <property type="match status" value="1"/>
</dbReference>